<sequence length="393" mass="41591">MPYAIPSPPLAWNAINLGPLTIHVYALWLLAGIAVAAYLTQRRLSRRGAPDDVVLDIVLWAVPLGIVGARFYHVLTHTGDYFYAGADPWDVVRIWDGGNAIFGSLIGGAVGAWIACRRAGIRFWSFADALAPAMLVAQAIGRGGNWWNHELFGNPTTLPWGLEIDPDAAMFPAGEAAGTLFHPLFLYEALWNLVGAGVLVALDRRFQLRWGRLFGLYMVWYGVGRAWLELLRIDPTSDTYLGLPANSAVSILVALLGLTLFVVRGRQHPEREESVFVPGREPAAGGAVSGEGAAVAGAARAEATDAGDTEAEGTEPARTEPEGSAGTEGTEPDAPDLDGTEPGRTDAGREAVEDGDPQAVEPDEEDSEGKDSGDKRVPGDQGGVAPTGSASDG</sequence>
<evidence type="ECO:0000256" key="7">
    <source>
        <dbReference type="HAMAP-Rule" id="MF_01147"/>
    </source>
</evidence>
<organism evidence="9 10">
    <name type="scientific">Myceligenerans indicum</name>
    <dbReference type="NCBI Taxonomy" id="2593663"/>
    <lineage>
        <taxon>Bacteria</taxon>
        <taxon>Bacillati</taxon>
        <taxon>Actinomycetota</taxon>
        <taxon>Actinomycetes</taxon>
        <taxon>Micrococcales</taxon>
        <taxon>Promicromonosporaceae</taxon>
        <taxon>Myceligenerans</taxon>
    </lineage>
</organism>
<evidence type="ECO:0000256" key="4">
    <source>
        <dbReference type="ARBA" id="ARBA00022692"/>
    </source>
</evidence>
<dbReference type="GO" id="GO:0016757">
    <property type="term" value="F:glycosyltransferase activity"/>
    <property type="evidence" value="ECO:0007669"/>
    <property type="project" value="UniProtKB-KW"/>
</dbReference>
<keyword evidence="6 7" id="KW-0472">Membrane</keyword>
<feature type="transmembrane region" description="Helical" evidence="7">
    <location>
        <begin position="94"/>
        <end position="116"/>
    </location>
</feature>
<dbReference type="EMBL" id="JABBYC010000013">
    <property type="protein sequence ID" value="MBL0886574.1"/>
    <property type="molecule type" value="Genomic_DNA"/>
</dbReference>
<feature type="compositionally biased region" description="Basic and acidic residues" evidence="8">
    <location>
        <begin position="341"/>
        <end position="352"/>
    </location>
</feature>
<feature type="transmembrane region" description="Helical" evidence="7">
    <location>
        <begin position="123"/>
        <end position="141"/>
    </location>
</feature>
<proteinExistence type="inferred from homology"/>
<reference evidence="9 10" key="1">
    <citation type="journal article" date="2021" name="Arch. Microbiol.">
        <title>Myceligenerans indicum sp. nov., an actinobacterium isolated from mangrove sediment of Sundarbans, India.</title>
        <authorList>
            <person name="Asha K."/>
            <person name="Bhadury P."/>
        </authorList>
    </citation>
    <scope>NUCLEOTIDE SEQUENCE [LARGE SCALE GENOMIC DNA]</scope>
    <source>
        <strain evidence="9 10">I2</strain>
    </source>
</reference>
<protein>
    <recommendedName>
        <fullName evidence="7">Phosphatidylglycerol--prolipoprotein diacylglyceryl transferase</fullName>
        <ecNumber evidence="7">2.5.1.145</ecNumber>
    </recommendedName>
</protein>
<evidence type="ECO:0000256" key="2">
    <source>
        <dbReference type="ARBA" id="ARBA00022475"/>
    </source>
</evidence>
<comment type="catalytic activity">
    <reaction evidence="7">
        <text>L-cysteinyl-[prolipoprotein] + a 1,2-diacyl-sn-glycero-3-phospho-(1'-sn-glycerol) = an S-1,2-diacyl-sn-glyceryl-L-cysteinyl-[prolipoprotein] + sn-glycerol 1-phosphate + H(+)</text>
        <dbReference type="Rhea" id="RHEA:56712"/>
        <dbReference type="Rhea" id="RHEA-COMP:14679"/>
        <dbReference type="Rhea" id="RHEA-COMP:14680"/>
        <dbReference type="ChEBI" id="CHEBI:15378"/>
        <dbReference type="ChEBI" id="CHEBI:29950"/>
        <dbReference type="ChEBI" id="CHEBI:57685"/>
        <dbReference type="ChEBI" id="CHEBI:64716"/>
        <dbReference type="ChEBI" id="CHEBI:140658"/>
        <dbReference type="EC" id="2.5.1.145"/>
    </reaction>
</comment>
<comment type="subcellular location">
    <subcellularLocation>
        <location evidence="7">Cell membrane</location>
        <topology evidence="7">Multi-pass membrane protein</topology>
    </subcellularLocation>
</comment>
<dbReference type="Pfam" id="PF01790">
    <property type="entry name" value="LGT"/>
    <property type="match status" value="1"/>
</dbReference>
<gene>
    <name evidence="7" type="primary">lgt</name>
    <name evidence="9" type="ORF">HGK34_09870</name>
</gene>
<comment type="pathway">
    <text evidence="7">Protein modification; lipoprotein biosynthesis (diacylglyceryl transfer).</text>
</comment>
<evidence type="ECO:0000256" key="5">
    <source>
        <dbReference type="ARBA" id="ARBA00022989"/>
    </source>
</evidence>
<evidence type="ECO:0000313" key="9">
    <source>
        <dbReference type="EMBL" id="MBL0886574.1"/>
    </source>
</evidence>
<comment type="function">
    <text evidence="7">Catalyzes the transfer of the diacylglyceryl group from phosphatidylglycerol to the sulfhydryl group of the N-terminal cysteine of a prolipoprotein, the first step in the formation of mature lipoproteins.</text>
</comment>
<dbReference type="PANTHER" id="PTHR30589:SF0">
    <property type="entry name" value="PHOSPHATIDYLGLYCEROL--PROLIPOPROTEIN DIACYLGLYCERYL TRANSFERASE"/>
    <property type="match status" value="1"/>
</dbReference>
<keyword evidence="2 7" id="KW-1003">Cell membrane</keyword>
<keyword evidence="5 7" id="KW-1133">Transmembrane helix</keyword>
<dbReference type="NCBIfam" id="TIGR00544">
    <property type="entry name" value="lgt"/>
    <property type="match status" value="1"/>
</dbReference>
<feature type="binding site" evidence="7">
    <location>
        <position position="142"/>
    </location>
    <ligand>
        <name>a 1,2-diacyl-sn-glycero-3-phospho-(1'-sn-glycerol)</name>
        <dbReference type="ChEBI" id="CHEBI:64716"/>
    </ligand>
</feature>
<keyword evidence="4 7" id="KW-0812">Transmembrane</keyword>
<feature type="region of interest" description="Disordered" evidence="8">
    <location>
        <begin position="271"/>
        <end position="393"/>
    </location>
</feature>
<dbReference type="HAMAP" id="MF_01147">
    <property type="entry name" value="Lgt"/>
    <property type="match status" value="1"/>
</dbReference>
<keyword evidence="9" id="KW-0328">Glycosyltransferase</keyword>
<keyword evidence="10" id="KW-1185">Reference proteome</keyword>
<comment type="caution">
    <text evidence="9">The sequence shown here is derived from an EMBL/GenBank/DDBJ whole genome shotgun (WGS) entry which is preliminary data.</text>
</comment>
<evidence type="ECO:0000313" key="10">
    <source>
        <dbReference type="Proteomes" id="UP000675409"/>
    </source>
</evidence>
<dbReference type="Proteomes" id="UP000675409">
    <property type="component" value="Unassembled WGS sequence"/>
</dbReference>
<evidence type="ECO:0000256" key="6">
    <source>
        <dbReference type="ARBA" id="ARBA00023136"/>
    </source>
</evidence>
<evidence type="ECO:0000256" key="3">
    <source>
        <dbReference type="ARBA" id="ARBA00022679"/>
    </source>
</evidence>
<dbReference type="EC" id="2.5.1.145" evidence="7"/>
<feature type="transmembrane region" description="Helical" evidence="7">
    <location>
        <begin position="20"/>
        <end position="41"/>
    </location>
</feature>
<feature type="compositionally biased region" description="Basic and acidic residues" evidence="8">
    <location>
        <begin position="369"/>
        <end position="378"/>
    </location>
</feature>
<accession>A0ABS1LK16</accession>
<feature type="transmembrane region" description="Helical" evidence="7">
    <location>
        <begin position="245"/>
        <end position="263"/>
    </location>
</feature>
<evidence type="ECO:0000256" key="8">
    <source>
        <dbReference type="SAM" id="MobiDB-lite"/>
    </source>
</evidence>
<name>A0ABS1LK16_9MICO</name>
<feature type="transmembrane region" description="Helical" evidence="7">
    <location>
        <begin position="184"/>
        <end position="202"/>
    </location>
</feature>
<comment type="similarity">
    <text evidence="1 7">Belongs to the Lgt family.</text>
</comment>
<dbReference type="InterPro" id="IPR001640">
    <property type="entry name" value="Lgt"/>
</dbReference>
<keyword evidence="3 7" id="KW-0808">Transferase</keyword>
<feature type="compositionally biased region" description="Low complexity" evidence="8">
    <location>
        <begin position="283"/>
        <end position="304"/>
    </location>
</feature>
<dbReference type="PANTHER" id="PTHR30589">
    <property type="entry name" value="PROLIPOPROTEIN DIACYLGLYCERYL TRANSFERASE"/>
    <property type="match status" value="1"/>
</dbReference>
<feature type="compositionally biased region" description="Acidic residues" evidence="8">
    <location>
        <begin position="353"/>
        <end position="368"/>
    </location>
</feature>
<evidence type="ECO:0000256" key="1">
    <source>
        <dbReference type="ARBA" id="ARBA00007150"/>
    </source>
</evidence>
<feature type="transmembrane region" description="Helical" evidence="7">
    <location>
        <begin position="53"/>
        <end position="74"/>
    </location>
</feature>
<feature type="compositionally biased region" description="Acidic residues" evidence="8">
    <location>
        <begin position="330"/>
        <end position="339"/>
    </location>
</feature>
<feature type="transmembrane region" description="Helical" evidence="7">
    <location>
        <begin position="214"/>
        <end position="233"/>
    </location>
</feature>